<dbReference type="PATRIC" id="fig|496833.3.peg.735"/>
<dbReference type="Proteomes" id="UP000006810">
    <property type="component" value="Chromosome"/>
</dbReference>
<keyword evidence="6 10" id="KW-0406">Ion transport</keyword>
<dbReference type="PANTHER" id="PTHR11693">
    <property type="entry name" value="ATP SYNTHASE GAMMA CHAIN"/>
    <property type="match status" value="1"/>
</dbReference>
<dbReference type="Gene3D" id="1.10.287.80">
    <property type="entry name" value="ATP synthase, gamma subunit, helix hairpin domain"/>
    <property type="match status" value="1"/>
</dbReference>
<evidence type="ECO:0000256" key="9">
    <source>
        <dbReference type="ARBA" id="ARBA00023310"/>
    </source>
</evidence>
<dbReference type="GO" id="GO:0042777">
    <property type="term" value="P:proton motive force-driven plasma membrane ATP synthesis"/>
    <property type="evidence" value="ECO:0007669"/>
    <property type="project" value="UniProtKB-UniRule"/>
</dbReference>
<dbReference type="HOGENOM" id="CLU_050669_0_0_14"/>
<keyword evidence="12" id="KW-1185">Reference proteome</keyword>
<evidence type="ECO:0000256" key="3">
    <source>
        <dbReference type="ARBA" id="ARBA00007681"/>
    </source>
</evidence>
<keyword evidence="8 10" id="KW-0139">CF(1)</keyword>
<comment type="function">
    <text evidence="1 10">Produces ATP from ADP in the presence of a proton gradient across the membrane. The gamma chain is believed to be important in regulating ATPase activity and the flow of protons through the CF(0) complex.</text>
</comment>
<dbReference type="InterPro" id="IPR035968">
    <property type="entry name" value="ATP_synth_F1_ATPase_gsu"/>
</dbReference>
<gene>
    <name evidence="10" type="primary">atpG</name>
    <name evidence="11" type="ordered locus">MBIO_0308</name>
</gene>
<name>C4XEK1_MYCFP</name>
<keyword evidence="4 10" id="KW-0813">Transport</keyword>
<dbReference type="PRINTS" id="PR00126">
    <property type="entry name" value="ATPASEGAMMA"/>
</dbReference>
<evidence type="ECO:0000256" key="10">
    <source>
        <dbReference type="HAMAP-Rule" id="MF_00815"/>
    </source>
</evidence>
<comment type="similarity">
    <text evidence="3 10">Belongs to the ATPase gamma chain family.</text>
</comment>
<dbReference type="Pfam" id="PF00231">
    <property type="entry name" value="ATP-synt"/>
    <property type="match status" value="1"/>
</dbReference>
<evidence type="ECO:0000256" key="5">
    <source>
        <dbReference type="ARBA" id="ARBA00022781"/>
    </source>
</evidence>
<sequence>MMAGTQAIKSRISTVESIRKITHAMELVAASKLRRARIEFENVKAYNEVIKETFRSILNHLSPTEIKHLFPIHNIESRMFIIVTSDLGLAGSYNSNIIKFAKNTIKKTDKVILIGRKAISSLASLYENQIVTQFNCDSSEKDYNIVHDIMTIVFELYNRKQVNSINVIYNKYMNNLVQQETCDQVFPFKFDEDKKQKHAEKHKESLNSIIEFEPSAQQVLSESIPLFIDAELYLAYTSAKLSEMAARRSAMESATDNADELIDNLNLEFNRKRQSSITQELNEIVAGADAV</sequence>
<dbReference type="InterPro" id="IPR000131">
    <property type="entry name" value="ATP_synth_F1_gsu"/>
</dbReference>
<accession>C4XEK1</accession>
<dbReference type="GO" id="GO:0005886">
    <property type="term" value="C:plasma membrane"/>
    <property type="evidence" value="ECO:0007669"/>
    <property type="project" value="UniProtKB-SubCell"/>
</dbReference>
<evidence type="ECO:0000256" key="7">
    <source>
        <dbReference type="ARBA" id="ARBA00023136"/>
    </source>
</evidence>
<dbReference type="InterPro" id="IPR023632">
    <property type="entry name" value="ATP_synth_F1_gsu_CS"/>
</dbReference>
<dbReference type="GO" id="GO:0046933">
    <property type="term" value="F:proton-transporting ATP synthase activity, rotational mechanism"/>
    <property type="evidence" value="ECO:0007669"/>
    <property type="project" value="UniProtKB-UniRule"/>
</dbReference>
<dbReference type="GO" id="GO:0045259">
    <property type="term" value="C:proton-transporting ATP synthase complex"/>
    <property type="evidence" value="ECO:0007669"/>
    <property type="project" value="UniProtKB-KW"/>
</dbReference>
<reference evidence="11 12" key="1">
    <citation type="journal article" date="2009" name="Curr. Microbiol.">
        <title>Molecular cloning and expression of a novel cholinephosphotransferase involved in glycoglycerophospholipid biosynthesis of Mycoplasma fermentans.</title>
        <authorList>
            <person name="Ishida N."/>
            <person name="Irikura D."/>
            <person name="Matsuda K."/>
            <person name="Sato S."/>
            <person name="Asano K."/>
        </authorList>
    </citation>
    <scope>NUCLEOTIDE SEQUENCE [LARGE SCALE GENOMIC DNA]</scope>
    <source>
        <strain evidence="12">ATCC 19989 / NBRC 14854 / NCTC 10117 / PG18</strain>
    </source>
</reference>
<dbReference type="KEGG" id="mfp:MBIO_0308"/>
<dbReference type="CDD" id="cd12151">
    <property type="entry name" value="F1-ATPase_gamma"/>
    <property type="match status" value="1"/>
</dbReference>
<evidence type="ECO:0000256" key="4">
    <source>
        <dbReference type="ARBA" id="ARBA00022448"/>
    </source>
</evidence>
<dbReference type="PROSITE" id="PS00153">
    <property type="entry name" value="ATPASE_GAMMA"/>
    <property type="match status" value="1"/>
</dbReference>
<dbReference type="AlphaFoldDB" id="C4XEK1"/>
<protein>
    <recommendedName>
        <fullName evidence="10">ATP synthase gamma chain</fullName>
    </recommendedName>
    <alternativeName>
        <fullName evidence="10">ATP synthase F1 sector gamma subunit</fullName>
    </alternativeName>
    <alternativeName>
        <fullName evidence="10">F-ATPase gamma subunit</fullName>
    </alternativeName>
</protein>
<dbReference type="eggNOG" id="COG0224">
    <property type="taxonomic scope" value="Bacteria"/>
</dbReference>
<dbReference type="Gene3D" id="3.40.1380.10">
    <property type="match status" value="1"/>
</dbReference>
<evidence type="ECO:0000313" key="12">
    <source>
        <dbReference type="Proteomes" id="UP000006810"/>
    </source>
</evidence>
<keyword evidence="5 10" id="KW-0375">Hydrogen ion transport</keyword>
<evidence type="ECO:0000256" key="1">
    <source>
        <dbReference type="ARBA" id="ARBA00003456"/>
    </source>
</evidence>
<keyword evidence="7 10" id="KW-0472">Membrane</keyword>
<dbReference type="PANTHER" id="PTHR11693:SF22">
    <property type="entry name" value="ATP SYNTHASE SUBUNIT GAMMA, MITOCHONDRIAL"/>
    <property type="match status" value="1"/>
</dbReference>
<evidence type="ECO:0000313" key="11">
    <source>
        <dbReference type="EMBL" id="BAH69573.1"/>
    </source>
</evidence>
<comment type="subcellular location">
    <subcellularLocation>
        <location evidence="10">Cell membrane</location>
        <topology evidence="10">Peripheral membrane protein</topology>
    </subcellularLocation>
    <subcellularLocation>
        <location evidence="2">Membrane</location>
        <topology evidence="2">Peripheral membrane protein</topology>
    </subcellularLocation>
</comment>
<comment type="subunit">
    <text evidence="10">F-type ATPases have 2 components, CF(1) - the catalytic core - and CF(0) - the membrane proton channel. CF(1) has five subunits: alpha(3), beta(3), gamma(1), delta(1), epsilon(1). CF(0) has three main subunits: a, b and c.</text>
</comment>
<dbReference type="EMBL" id="AP009608">
    <property type="protein sequence ID" value="BAH69573.1"/>
    <property type="molecule type" value="Genomic_DNA"/>
</dbReference>
<dbReference type="GO" id="GO:0005524">
    <property type="term" value="F:ATP binding"/>
    <property type="evidence" value="ECO:0007669"/>
    <property type="project" value="UniProtKB-UniRule"/>
</dbReference>
<organism evidence="11 12">
    <name type="scientific">Mycoplasmopsis fermentans (strain ATCC 19989 / NBRC 14854 / NCTC 10117 / PG18)</name>
    <name type="common">Mycoplasma fermentans</name>
    <dbReference type="NCBI Taxonomy" id="496833"/>
    <lineage>
        <taxon>Bacteria</taxon>
        <taxon>Bacillati</taxon>
        <taxon>Mycoplasmatota</taxon>
        <taxon>Mycoplasmoidales</taxon>
        <taxon>Metamycoplasmataceae</taxon>
        <taxon>Mycoplasmopsis</taxon>
    </lineage>
</organism>
<evidence type="ECO:0000256" key="2">
    <source>
        <dbReference type="ARBA" id="ARBA00004170"/>
    </source>
</evidence>
<dbReference type="HAMAP" id="MF_00815">
    <property type="entry name" value="ATP_synth_gamma_bact"/>
    <property type="match status" value="1"/>
</dbReference>
<keyword evidence="10" id="KW-1003">Cell membrane</keyword>
<proteinExistence type="inferred from homology"/>
<keyword evidence="9 10" id="KW-0066">ATP synthesis</keyword>
<evidence type="ECO:0000256" key="6">
    <source>
        <dbReference type="ARBA" id="ARBA00023065"/>
    </source>
</evidence>
<dbReference type="SUPFAM" id="SSF52943">
    <property type="entry name" value="ATP synthase (F1-ATPase), gamma subunit"/>
    <property type="match status" value="1"/>
</dbReference>
<evidence type="ECO:0000256" key="8">
    <source>
        <dbReference type="ARBA" id="ARBA00023196"/>
    </source>
</evidence>
<dbReference type="NCBIfam" id="TIGR01146">
    <property type="entry name" value="ATPsyn_F1gamma"/>
    <property type="match status" value="1"/>
</dbReference>